<reference evidence="2" key="2">
    <citation type="submission" date="2022-06" db="UniProtKB">
        <authorList>
            <consortium name="EnsemblMetazoa"/>
        </authorList>
    </citation>
    <scope>IDENTIFICATION</scope>
    <source>
        <strain evidence="2">PS312</strain>
    </source>
</reference>
<evidence type="ECO:0000313" key="1">
    <source>
        <dbReference type="EnsemblMetazoa" id="PPA38137.1"/>
    </source>
</evidence>
<evidence type="ECO:0000313" key="2">
    <source>
        <dbReference type="EnsemblMetazoa" id="PPA42925.1"/>
    </source>
</evidence>
<reference evidence="3" key="1">
    <citation type="journal article" date="2008" name="Nat. Genet.">
        <title>The Pristionchus pacificus genome provides a unique perspective on nematode lifestyle and parasitism.</title>
        <authorList>
            <person name="Dieterich C."/>
            <person name="Clifton S.W."/>
            <person name="Schuster L.N."/>
            <person name="Chinwalla A."/>
            <person name="Delehaunty K."/>
            <person name="Dinkelacker I."/>
            <person name="Fulton L."/>
            <person name="Fulton R."/>
            <person name="Godfrey J."/>
            <person name="Minx P."/>
            <person name="Mitreva M."/>
            <person name="Roeseler W."/>
            <person name="Tian H."/>
            <person name="Witte H."/>
            <person name="Yang S.P."/>
            <person name="Wilson R.K."/>
            <person name="Sommer R.J."/>
        </authorList>
    </citation>
    <scope>NUCLEOTIDE SEQUENCE [LARGE SCALE GENOMIC DNA]</scope>
    <source>
        <strain evidence="3">PS312</strain>
    </source>
</reference>
<dbReference type="AlphaFoldDB" id="A0A2A6CUI7"/>
<dbReference type="Proteomes" id="UP000005239">
    <property type="component" value="Unassembled WGS sequence"/>
</dbReference>
<evidence type="ECO:0000313" key="3">
    <source>
        <dbReference type="Proteomes" id="UP000005239"/>
    </source>
</evidence>
<keyword evidence="3" id="KW-1185">Reference proteome</keyword>
<accession>A0A2A6CUI7</accession>
<proteinExistence type="predicted"/>
<dbReference type="EnsemblMetazoa" id="PPA38137.1">
    <property type="protein sequence ID" value="PPA38137.1"/>
    <property type="gene ID" value="WBGene00276506"/>
</dbReference>
<sequence length="111" mass="12220">MHTYSVSFSLLLSTSSFHLLPKIFFGRGHTGMITILIYILESSIQSLLHHSDGIKNWNRAASNDLGRVGATVTSSSSSSIVRIDDCLIALSTLLFSFRLISTVLFTDKEVI</sequence>
<organism evidence="2 3">
    <name type="scientific">Pristionchus pacificus</name>
    <name type="common">Parasitic nematode worm</name>
    <dbReference type="NCBI Taxonomy" id="54126"/>
    <lineage>
        <taxon>Eukaryota</taxon>
        <taxon>Metazoa</taxon>
        <taxon>Ecdysozoa</taxon>
        <taxon>Nematoda</taxon>
        <taxon>Chromadorea</taxon>
        <taxon>Rhabditida</taxon>
        <taxon>Rhabditina</taxon>
        <taxon>Diplogasteromorpha</taxon>
        <taxon>Diplogasteroidea</taxon>
        <taxon>Neodiplogasteridae</taxon>
        <taxon>Pristionchus</taxon>
    </lineage>
</organism>
<dbReference type="EnsemblMetazoa" id="PPA42925.1">
    <property type="protein sequence ID" value="PPA42925.1"/>
    <property type="gene ID" value="WBGene00281294"/>
</dbReference>
<name>A0A2A6CUI7_PRIPA</name>
<gene>
    <name evidence="2" type="primary">WBGene00281294</name>
    <name evidence="1" type="synonym">WBGene00276506</name>
</gene>
<protein>
    <submittedName>
        <fullName evidence="2">Uncharacterized protein</fullName>
    </submittedName>
</protein>
<accession>A0A4X3PK68</accession>